<protein>
    <submittedName>
        <fullName evidence="2">Uncharacterized protein</fullName>
    </submittedName>
</protein>
<dbReference type="AlphaFoldDB" id="A0A7C4QJA4"/>
<organism evidence="2">
    <name type="scientific">Schlesneria paludicola</name>
    <dbReference type="NCBI Taxonomy" id="360056"/>
    <lineage>
        <taxon>Bacteria</taxon>
        <taxon>Pseudomonadati</taxon>
        <taxon>Planctomycetota</taxon>
        <taxon>Planctomycetia</taxon>
        <taxon>Planctomycetales</taxon>
        <taxon>Planctomycetaceae</taxon>
        <taxon>Schlesneria</taxon>
    </lineage>
</organism>
<feature type="transmembrane region" description="Helical" evidence="1">
    <location>
        <begin position="6"/>
        <end position="26"/>
    </location>
</feature>
<feature type="transmembrane region" description="Helical" evidence="1">
    <location>
        <begin position="96"/>
        <end position="125"/>
    </location>
</feature>
<feature type="transmembrane region" description="Helical" evidence="1">
    <location>
        <begin position="153"/>
        <end position="174"/>
    </location>
</feature>
<keyword evidence="1" id="KW-0812">Transmembrane</keyword>
<sequence>MPWSSVPFPWWLWILTVLWAVAVFIWQRGLLPKDWQRGWGVVVVIYTALLVLVSAEGMAGWSVSRLMFWLAGGLALSGAFVLIVPHRAGGPRLGTWLVSCGAAGMLVQLGAELVAGVVLALGGWLTWREASAASLSSSGGNPREAGLPPHDAWLIPVTVTVALVAWLGGVRHAVLVESQRRAPRPWETAIPATETVKQWVADGTGTHRASHSFAEAISWGEALALSAVLVWATFRLMPASVVGDDQTE</sequence>
<proteinExistence type="predicted"/>
<keyword evidence="1" id="KW-1133">Transmembrane helix</keyword>
<comment type="caution">
    <text evidence="2">The sequence shown here is derived from an EMBL/GenBank/DDBJ whole genome shotgun (WGS) entry which is preliminary data.</text>
</comment>
<accession>A0A7C4QJA4</accession>
<name>A0A7C4QJA4_9PLAN</name>
<keyword evidence="1" id="KW-0472">Membrane</keyword>
<reference evidence="2" key="1">
    <citation type="journal article" date="2020" name="mSystems">
        <title>Genome- and Community-Level Interaction Insights into Carbon Utilization and Element Cycling Functions of Hydrothermarchaeota in Hydrothermal Sediment.</title>
        <authorList>
            <person name="Zhou Z."/>
            <person name="Liu Y."/>
            <person name="Xu W."/>
            <person name="Pan J."/>
            <person name="Luo Z.H."/>
            <person name="Li M."/>
        </authorList>
    </citation>
    <scope>NUCLEOTIDE SEQUENCE [LARGE SCALE GENOMIC DNA]</scope>
    <source>
        <strain evidence="2">SpSt-508</strain>
    </source>
</reference>
<evidence type="ECO:0000313" key="2">
    <source>
        <dbReference type="EMBL" id="HGT40201.1"/>
    </source>
</evidence>
<evidence type="ECO:0000256" key="1">
    <source>
        <dbReference type="SAM" id="Phobius"/>
    </source>
</evidence>
<dbReference type="EMBL" id="DSVQ01000016">
    <property type="protein sequence ID" value="HGT40201.1"/>
    <property type="molecule type" value="Genomic_DNA"/>
</dbReference>
<feature type="transmembrane region" description="Helical" evidence="1">
    <location>
        <begin position="66"/>
        <end position="84"/>
    </location>
</feature>
<feature type="transmembrane region" description="Helical" evidence="1">
    <location>
        <begin position="38"/>
        <end position="60"/>
    </location>
</feature>
<gene>
    <name evidence="2" type="ORF">ENS64_13210</name>
</gene>